<reference evidence="14 15" key="1">
    <citation type="submission" date="2019-10" db="EMBL/GenBank/DDBJ databases">
        <authorList>
            <person name="Dong K."/>
        </authorList>
    </citation>
    <scope>NUCLEOTIDE SEQUENCE [LARGE SCALE GENOMIC DNA]</scope>
    <source>
        <strain evidence="14 15">DSM 28960</strain>
    </source>
</reference>
<evidence type="ECO:0000256" key="9">
    <source>
        <dbReference type="ARBA" id="ARBA00023065"/>
    </source>
</evidence>
<dbReference type="AlphaFoldDB" id="A0A7X2D2E5"/>
<comment type="subcellular location">
    <subcellularLocation>
        <location evidence="1">Membrane</location>
        <topology evidence="1">Multi-pass membrane protein</topology>
    </subcellularLocation>
</comment>
<dbReference type="GO" id="GO:0005267">
    <property type="term" value="F:potassium channel activity"/>
    <property type="evidence" value="ECO:0007669"/>
    <property type="project" value="UniProtKB-KW"/>
</dbReference>
<evidence type="ECO:0000256" key="3">
    <source>
        <dbReference type="ARBA" id="ARBA00022448"/>
    </source>
</evidence>
<keyword evidence="4" id="KW-0633">Potassium transport</keyword>
<evidence type="ECO:0000256" key="7">
    <source>
        <dbReference type="ARBA" id="ARBA00022958"/>
    </source>
</evidence>
<name>A0A7X2D2E5_9LACT</name>
<keyword evidence="10 13" id="KW-0472">Membrane</keyword>
<evidence type="ECO:0000256" key="13">
    <source>
        <dbReference type="SAM" id="Phobius"/>
    </source>
</evidence>
<proteinExistence type="inferred from homology"/>
<comment type="caution">
    <text evidence="14">The sequence shown here is derived from an EMBL/GenBank/DDBJ whole genome shotgun (WGS) entry which is preliminary data.</text>
</comment>
<feature type="transmembrane region" description="Helical" evidence="13">
    <location>
        <begin position="147"/>
        <end position="180"/>
    </location>
</feature>
<dbReference type="GO" id="GO:0015252">
    <property type="term" value="F:proton channel activity"/>
    <property type="evidence" value="ECO:0007669"/>
    <property type="project" value="InterPro"/>
</dbReference>
<keyword evidence="3" id="KW-0813">Transport</keyword>
<keyword evidence="11" id="KW-0407">Ion channel</keyword>
<dbReference type="OrthoDB" id="7626281at2"/>
<evidence type="ECO:0000256" key="8">
    <source>
        <dbReference type="ARBA" id="ARBA00022989"/>
    </source>
</evidence>
<evidence type="ECO:0000256" key="5">
    <source>
        <dbReference type="ARBA" id="ARBA00022692"/>
    </source>
</evidence>
<keyword evidence="6" id="KW-0631">Potassium channel</keyword>
<evidence type="ECO:0000256" key="6">
    <source>
        <dbReference type="ARBA" id="ARBA00022826"/>
    </source>
</evidence>
<dbReference type="InterPro" id="IPR010617">
    <property type="entry name" value="TMEM175-like"/>
</dbReference>
<keyword evidence="8 13" id="KW-1133">Transmembrane helix</keyword>
<dbReference type="Pfam" id="PF06736">
    <property type="entry name" value="TMEM175"/>
    <property type="match status" value="1"/>
</dbReference>
<dbReference type="PANTHER" id="PTHR31462">
    <property type="entry name" value="ENDOSOMAL/LYSOSOMAL POTASSIUM CHANNEL TMEM175"/>
    <property type="match status" value="1"/>
</dbReference>
<evidence type="ECO:0000313" key="15">
    <source>
        <dbReference type="Proteomes" id="UP000439550"/>
    </source>
</evidence>
<comment type="catalytic activity">
    <reaction evidence="12">
        <text>K(+)(in) = K(+)(out)</text>
        <dbReference type="Rhea" id="RHEA:29463"/>
        <dbReference type="ChEBI" id="CHEBI:29103"/>
    </reaction>
</comment>
<comment type="similarity">
    <text evidence="2">Belongs to the TMEM175 family.</text>
</comment>
<accession>A0A7X2D2E5</accession>
<feature type="transmembrane region" description="Helical" evidence="13">
    <location>
        <begin position="7"/>
        <end position="25"/>
    </location>
</feature>
<keyword evidence="15" id="KW-1185">Reference proteome</keyword>
<dbReference type="GO" id="GO:0016020">
    <property type="term" value="C:membrane"/>
    <property type="evidence" value="ECO:0007669"/>
    <property type="project" value="UniProtKB-SubCell"/>
</dbReference>
<protein>
    <submittedName>
        <fullName evidence="14">DUF1211 domain-containing protein</fullName>
    </submittedName>
</protein>
<keyword evidence="7" id="KW-0630">Potassium</keyword>
<evidence type="ECO:0000256" key="11">
    <source>
        <dbReference type="ARBA" id="ARBA00023303"/>
    </source>
</evidence>
<organism evidence="14 15">
    <name type="scientific">Lactococcus hircilactis</name>
    <dbReference type="NCBI Taxonomy" id="1494462"/>
    <lineage>
        <taxon>Bacteria</taxon>
        <taxon>Bacillati</taxon>
        <taxon>Bacillota</taxon>
        <taxon>Bacilli</taxon>
        <taxon>Lactobacillales</taxon>
        <taxon>Streptococcaceae</taxon>
        <taxon>Lactococcus</taxon>
    </lineage>
</organism>
<evidence type="ECO:0000256" key="4">
    <source>
        <dbReference type="ARBA" id="ARBA00022538"/>
    </source>
</evidence>
<evidence type="ECO:0000256" key="2">
    <source>
        <dbReference type="ARBA" id="ARBA00006920"/>
    </source>
</evidence>
<evidence type="ECO:0000256" key="1">
    <source>
        <dbReference type="ARBA" id="ARBA00004141"/>
    </source>
</evidence>
<feature type="transmembrane region" description="Helical" evidence="13">
    <location>
        <begin position="106"/>
        <end position="126"/>
    </location>
</feature>
<evidence type="ECO:0000256" key="10">
    <source>
        <dbReference type="ARBA" id="ARBA00023136"/>
    </source>
</evidence>
<gene>
    <name evidence="14" type="ORF">GHI93_10710</name>
</gene>
<evidence type="ECO:0000313" key="14">
    <source>
        <dbReference type="EMBL" id="MQW40387.1"/>
    </source>
</evidence>
<dbReference type="EMBL" id="WITJ01000018">
    <property type="protein sequence ID" value="MQW40387.1"/>
    <property type="molecule type" value="Genomic_DNA"/>
</dbReference>
<dbReference type="RefSeq" id="WP_153497025.1">
    <property type="nucleotide sequence ID" value="NZ_CAXYUY010000047.1"/>
</dbReference>
<keyword evidence="9" id="KW-0406">Ion transport</keyword>
<feature type="transmembrane region" description="Helical" evidence="13">
    <location>
        <begin position="37"/>
        <end position="58"/>
    </location>
</feature>
<dbReference type="Proteomes" id="UP000439550">
    <property type="component" value="Unassembled WGS sequence"/>
</dbReference>
<sequence>MKKERFVAYNDAVLAIIVTIMVLSLPQPKAANWASIWALRTHFAAYAISFLQVTILWITHHNFFNLVKKIDRVVLGLNALMLFTVSLLPYATEFVGNHVWSLTAQLFYGVVFVTFSLILTLLLVEINRRNLIEAQHKTVILDKRKLFLDYAIKVLGFVGAIFFPPAILISALLDSLIWIIPDRRTEVA</sequence>
<evidence type="ECO:0000256" key="12">
    <source>
        <dbReference type="ARBA" id="ARBA00034430"/>
    </source>
</evidence>
<dbReference type="PANTHER" id="PTHR31462:SF5">
    <property type="entry name" value="ENDOSOMAL_LYSOSOMAL PROTON CHANNEL TMEM175"/>
    <property type="match status" value="1"/>
</dbReference>
<keyword evidence="5 13" id="KW-0812">Transmembrane</keyword>
<feature type="transmembrane region" description="Helical" evidence="13">
    <location>
        <begin position="70"/>
        <end position="91"/>
    </location>
</feature>